<keyword evidence="2" id="KW-1185">Reference proteome</keyword>
<sequence length="107" mass="12074">MLREQTSSMKCSQTWAKTSTCEAKEPMDAIPRVGPGERMCPTVSAAGCKRQPRQIVAYELPLIGTRRHLFFSTWLCLLSPFPFLRYCPVCFSICCPLLLSLPMWSLG</sequence>
<comment type="caution">
    <text evidence="1">The sequence shown here is derived from an EMBL/GenBank/DDBJ whole genome shotgun (WGS) entry which is preliminary data.</text>
</comment>
<gene>
    <name evidence="1" type="ORF">PoB_000747400</name>
</gene>
<evidence type="ECO:0000313" key="2">
    <source>
        <dbReference type="Proteomes" id="UP000735302"/>
    </source>
</evidence>
<reference evidence="1 2" key="1">
    <citation type="journal article" date="2021" name="Elife">
        <title>Chloroplast acquisition without the gene transfer in kleptoplastic sea slugs, Plakobranchus ocellatus.</title>
        <authorList>
            <person name="Maeda T."/>
            <person name="Takahashi S."/>
            <person name="Yoshida T."/>
            <person name="Shimamura S."/>
            <person name="Takaki Y."/>
            <person name="Nagai Y."/>
            <person name="Toyoda A."/>
            <person name="Suzuki Y."/>
            <person name="Arimoto A."/>
            <person name="Ishii H."/>
            <person name="Satoh N."/>
            <person name="Nishiyama T."/>
            <person name="Hasebe M."/>
            <person name="Maruyama T."/>
            <person name="Minagawa J."/>
            <person name="Obokata J."/>
            <person name="Shigenobu S."/>
        </authorList>
    </citation>
    <scope>NUCLEOTIDE SEQUENCE [LARGE SCALE GENOMIC DNA]</scope>
</reference>
<organism evidence="1 2">
    <name type="scientific">Plakobranchus ocellatus</name>
    <dbReference type="NCBI Taxonomy" id="259542"/>
    <lineage>
        <taxon>Eukaryota</taxon>
        <taxon>Metazoa</taxon>
        <taxon>Spiralia</taxon>
        <taxon>Lophotrochozoa</taxon>
        <taxon>Mollusca</taxon>
        <taxon>Gastropoda</taxon>
        <taxon>Heterobranchia</taxon>
        <taxon>Euthyneura</taxon>
        <taxon>Panpulmonata</taxon>
        <taxon>Sacoglossa</taxon>
        <taxon>Placobranchoidea</taxon>
        <taxon>Plakobranchidae</taxon>
        <taxon>Plakobranchus</taxon>
    </lineage>
</organism>
<dbReference type="EMBL" id="BLXT01000876">
    <property type="protein sequence ID" value="GFN80968.1"/>
    <property type="molecule type" value="Genomic_DNA"/>
</dbReference>
<dbReference type="Proteomes" id="UP000735302">
    <property type="component" value="Unassembled WGS sequence"/>
</dbReference>
<dbReference type="AlphaFoldDB" id="A0AAV3YD75"/>
<name>A0AAV3YD75_9GAST</name>
<proteinExistence type="predicted"/>
<protein>
    <submittedName>
        <fullName evidence="1">Uncharacterized protein</fullName>
    </submittedName>
</protein>
<accession>A0AAV3YD75</accession>
<evidence type="ECO:0000313" key="1">
    <source>
        <dbReference type="EMBL" id="GFN80968.1"/>
    </source>
</evidence>